<evidence type="ECO:0000256" key="4">
    <source>
        <dbReference type="ARBA" id="ARBA00022692"/>
    </source>
</evidence>
<name>A0A9W6UTH9_9ACTN</name>
<dbReference type="CDD" id="cd06261">
    <property type="entry name" value="TM_PBP2"/>
    <property type="match status" value="1"/>
</dbReference>
<keyword evidence="6 7" id="KW-0472">Membrane</keyword>
<keyword evidence="3" id="KW-1003">Cell membrane</keyword>
<dbReference type="PANTHER" id="PTHR43227:SF8">
    <property type="entry name" value="DIACETYLCHITOBIOSE UPTAKE SYSTEM PERMEASE PROTEIN DASB"/>
    <property type="match status" value="1"/>
</dbReference>
<dbReference type="GO" id="GO:0005886">
    <property type="term" value="C:plasma membrane"/>
    <property type="evidence" value="ECO:0007669"/>
    <property type="project" value="UniProtKB-SubCell"/>
</dbReference>
<feature type="transmembrane region" description="Helical" evidence="7">
    <location>
        <begin position="35"/>
        <end position="55"/>
    </location>
</feature>
<evidence type="ECO:0000256" key="1">
    <source>
        <dbReference type="ARBA" id="ARBA00004651"/>
    </source>
</evidence>
<keyword evidence="11" id="KW-1185">Reference proteome</keyword>
<feature type="transmembrane region" description="Helical" evidence="7">
    <location>
        <begin position="191"/>
        <end position="214"/>
    </location>
</feature>
<feature type="transmembrane region" description="Helical" evidence="7">
    <location>
        <begin position="133"/>
        <end position="155"/>
    </location>
</feature>
<evidence type="ECO:0000313" key="11">
    <source>
        <dbReference type="Proteomes" id="UP001165124"/>
    </source>
</evidence>
<dbReference type="InterPro" id="IPR000515">
    <property type="entry name" value="MetI-like"/>
</dbReference>
<feature type="transmembrane region" description="Helical" evidence="7">
    <location>
        <begin position="100"/>
        <end position="121"/>
    </location>
</feature>
<feature type="domain" description="ABC transmembrane type-1" evidence="9">
    <location>
        <begin position="96"/>
        <end position="317"/>
    </location>
</feature>
<feature type="transmembrane region" description="Helical" evidence="7">
    <location>
        <begin position="296"/>
        <end position="318"/>
    </location>
</feature>
<dbReference type="AlphaFoldDB" id="A0A9W6UTH9"/>
<comment type="similarity">
    <text evidence="7">Belongs to the binding-protein-dependent transport system permease family.</text>
</comment>
<evidence type="ECO:0000256" key="6">
    <source>
        <dbReference type="ARBA" id="ARBA00023136"/>
    </source>
</evidence>
<comment type="subcellular location">
    <subcellularLocation>
        <location evidence="1 7">Cell membrane</location>
        <topology evidence="1 7">Multi-pass membrane protein</topology>
    </subcellularLocation>
</comment>
<feature type="region of interest" description="Disordered" evidence="8">
    <location>
        <begin position="1"/>
        <end position="28"/>
    </location>
</feature>
<sequence length="328" mass="35924">MIDTAPAVRKAPGRKAPSGRARRPRRRRTGRRHGPYLLIAPTVVVIAVLMFWPVVQLGIMSFQKVGNRQLRGEPAENVGTANFEAILGDPFFWQTLRQTVLFAIVAVSATLVLGTLTGLLLNRLGRRMSRFVAGGVMVAWATPPVTAAIIFSWLFGTTGGLVNWFLDLLPDALVGGGWSDFNWFASPLPTYTVLTVCVVWQSCPFVAVSVLAGLKSLPGELYEAARVDGAGPWRAFWKITFPLLKPIFMVLVVMSVIWDFKVFTQLFIMAGMANRDAFNLSLYAYSEAFGSLNPKLGMGSAIALVLTAILLVVTAVYVRVMVRQGETE</sequence>
<dbReference type="PROSITE" id="PS50928">
    <property type="entry name" value="ABC_TM1"/>
    <property type="match status" value="1"/>
</dbReference>
<dbReference type="GO" id="GO:0055085">
    <property type="term" value="P:transmembrane transport"/>
    <property type="evidence" value="ECO:0007669"/>
    <property type="project" value="InterPro"/>
</dbReference>
<dbReference type="Pfam" id="PF00528">
    <property type="entry name" value="BPD_transp_1"/>
    <property type="match status" value="1"/>
</dbReference>
<dbReference type="InterPro" id="IPR050809">
    <property type="entry name" value="UgpAE/MalFG_permease"/>
</dbReference>
<reference evidence="10" key="1">
    <citation type="submission" date="2023-02" db="EMBL/GenBank/DDBJ databases">
        <title>Actinomadura rubrobrunea NBRC 14622.</title>
        <authorList>
            <person name="Ichikawa N."/>
            <person name="Sato H."/>
            <person name="Tonouchi N."/>
        </authorList>
    </citation>
    <scope>NUCLEOTIDE SEQUENCE</scope>
    <source>
        <strain evidence="10">NBRC 14622</strain>
    </source>
</reference>
<evidence type="ECO:0000256" key="3">
    <source>
        <dbReference type="ARBA" id="ARBA00022475"/>
    </source>
</evidence>
<evidence type="ECO:0000256" key="2">
    <source>
        <dbReference type="ARBA" id="ARBA00022448"/>
    </source>
</evidence>
<dbReference type="EMBL" id="BSRZ01000001">
    <property type="protein sequence ID" value="GLW62764.1"/>
    <property type="molecule type" value="Genomic_DNA"/>
</dbReference>
<dbReference type="PANTHER" id="PTHR43227">
    <property type="entry name" value="BLL4140 PROTEIN"/>
    <property type="match status" value="1"/>
</dbReference>
<dbReference type="Gene3D" id="1.10.3720.10">
    <property type="entry name" value="MetI-like"/>
    <property type="match status" value="1"/>
</dbReference>
<evidence type="ECO:0000256" key="7">
    <source>
        <dbReference type="RuleBase" id="RU363032"/>
    </source>
</evidence>
<evidence type="ECO:0000313" key="10">
    <source>
        <dbReference type="EMBL" id="GLW62764.1"/>
    </source>
</evidence>
<gene>
    <name evidence="10" type="ORF">Arub01_10080</name>
</gene>
<keyword evidence="5 7" id="KW-1133">Transmembrane helix</keyword>
<feature type="transmembrane region" description="Helical" evidence="7">
    <location>
        <begin position="235"/>
        <end position="258"/>
    </location>
</feature>
<evidence type="ECO:0000259" key="9">
    <source>
        <dbReference type="PROSITE" id="PS50928"/>
    </source>
</evidence>
<proteinExistence type="inferred from homology"/>
<dbReference type="RefSeq" id="WP_067910148.1">
    <property type="nucleotide sequence ID" value="NZ_BSRZ01000001.1"/>
</dbReference>
<evidence type="ECO:0000256" key="5">
    <source>
        <dbReference type="ARBA" id="ARBA00022989"/>
    </source>
</evidence>
<accession>A0A9W6UTH9</accession>
<keyword evidence="4 7" id="KW-0812">Transmembrane</keyword>
<comment type="caution">
    <text evidence="10">The sequence shown here is derived from an EMBL/GenBank/DDBJ whole genome shotgun (WGS) entry which is preliminary data.</text>
</comment>
<dbReference type="Proteomes" id="UP001165124">
    <property type="component" value="Unassembled WGS sequence"/>
</dbReference>
<dbReference type="SUPFAM" id="SSF161098">
    <property type="entry name" value="MetI-like"/>
    <property type="match status" value="1"/>
</dbReference>
<evidence type="ECO:0000256" key="8">
    <source>
        <dbReference type="SAM" id="MobiDB-lite"/>
    </source>
</evidence>
<organism evidence="10 11">
    <name type="scientific">Actinomadura rubrobrunea</name>
    <dbReference type="NCBI Taxonomy" id="115335"/>
    <lineage>
        <taxon>Bacteria</taxon>
        <taxon>Bacillati</taxon>
        <taxon>Actinomycetota</taxon>
        <taxon>Actinomycetes</taxon>
        <taxon>Streptosporangiales</taxon>
        <taxon>Thermomonosporaceae</taxon>
        <taxon>Actinomadura</taxon>
    </lineage>
</organism>
<dbReference type="InterPro" id="IPR035906">
    <property type="entry name" value="MetI-like_sf"/>
</dbReference>
<keyword evidence="2 7" id="KW-0813">Transport</keyword>
<protein>
    <submittedName>
        <fullName evidence="10">Sugar ABC transporter permease</fullName>
    </submittedName>
</protein>